<keyword evidence="1" id="KW-1133">Transmembrane helix</keyword>
<protein>
    <submittedName>
        <fullName evidence="2">Uncharacterized protein</fullName>
    </submittedName>
</protein>
<evidence type="ECO:0000313" key="3">
    <source>
        <dbReference type="Proteomes" id="UP000487117"/>
    </source>
</evidence>
<gene>
    <name evidence="2" type="ORF">GAK31_01299</name>
</gene>
<reference evidence="3" key="1">
    <citation type="journal article" date="2020" name="MBio">
        <title>Horizontal gene transfer to a defensive symbiont with a reduced genome amongst a multipartite beetle microbiome.</title>
        <authorList>
            <person name="Waterworth S.C."/>
            <person name="Florez L.V."/>
            <person name="Rees E.R."/>
            <person name="Hertweck C."/>
            <person name="Kaltenpoth M."/>
            <person name="Kwan J.C."/>
        </authorList>
    </citation>
    <scope>NUCLEOTIDE SEQUENCE [LARGE SCALE GENOMIC DNA]</scope>
</reference>
<keyword evidence="1" id="KW-0812">Transmembrane</keyword>
<comment type="caution">
    <text evidence="2">The sequence shown here is derived from an EMBL/GenBank/DDBJ whole genome shotgun (WGS) entry which is preliminary data.</text>
</comment>
<keyword evidence="1" id="KW-0472">Membrane</keyword>
<evidence type="ECO:0000256" key="1">
    <source>
        <dbReference type="SAM" id="Phobius"/>
    </source>
</evidence>
<proteinExistence type="predicted"/>
<name>A0A7V8JM94_STEMA</name>
<evidence type="ECO:0000313" key="2">
    <source>
        <dbReference type="EMBL" id="KAF1015820.1"/>
    </source>
</evidence>
<organism evidence="2 3">
    <name type="scientific">Stenotrophomonas maltophilia</name>
    <name type="common">Pseudomonas maltophilia</name>
    <name type="synonym">Xanthomonas maltophilia</name>
    <dbReference type="NCBI Taxonomy" id="40324"/>
    <lineage>
        <taxon>Bacteria</taxon>
        <taxon>Pseudomonadati</taxon>
        <taxon>Pseudomonadota</taxon>
        <taxon>Gammaproteobacteria</taxon>
        <taxon>Lysobacterales</taxon>
        <taxon>Lysobacteraceae</taxon>
        <taxon>Stenotrophomonas</taxon>
        <taxon>Stenotrophomonas maltophilia group</taxon>
    </lineage>
</organism>
<feature type="transmembrane region" description="Helical" evidence="1">
    <location>
        <begin position="12"/>
        <end position="33"/>
    </location>
</feature>
<accession>A0A7V8JM94</accession>
<dbReference type="AlphaFoldDB" id="A0A7V8JM94"/>
<dbReference type="Proteomes" id="UP000487117">
    <property type="component" value="Unassembled WGS sequence"/>
</dbReference>
<dbReference type="EMBL" id="WNDS01000002">
    <property type="protein sequence ID" value="KAF1015820.1"/>
    <property type="molecule type" value="Genomic_DNA"/>
</dbReference>
<sequence>MRTYLTAQCSTLLKLYFAGCYIVLIEELIRATLS</sequence>